<gene>
    <name evidence="1" type="ORF">LACBIDRAFT_333462</name>
</gene>
<dbReference type="KEGG" id="lbc:LACBIDRAFT_333462"/>
<dbReference type="AlphaFoldDB" id="B0DVZ9"/>
<dbReference type="Proteomes" id="UP000001194">
    <property type="component" value="Unassembled WGS sequence"/>
</dbReference>
<keyword evidence="2" id="KW-1185">Reference proteome</keyword>
<name>B0DVZ9_LACBS</name>
<dbReference type="RefSeq" id="XP_001888099.1">
    <property type="nucleotide sequence ID" value="XM_001888064.1"/>
</dbReference>
<dbReference type="GeneID" id="6083772"/>
<dbReference type="EMBL" id="DS547141">
    <property type="protein sequence ID" value="EDR01223.1"/>
    <property type="molecule type" value="Genomic_DNA"/>
</dbReference>
<evidence type="ECO:0000313" key="1">
    <source>
        <dbReference type="EMBL" id="EDR01223.1"/>
    </source>
</evidence>
<dbReference type="InParanoid" id="B0DVZ9"/>
<dbReference type="HOGENOM" id="CLU_1796810_0_0_1"/>
<proteinExistence type="predicted"/>
<accession>B0DVZ9</accession>
<reference evidence="1 2" key="1">
    <citation type="journal article" date="2008" name="Nature">
        <title>The genome of Laccaria bicolor provides insights into mycorrhizal symbiosis.</title>
        <authorList>
            <person name="Martin F."/>
            <person name="Aerts A."/>
            <person name="Ahren D."/>
            <person name="Brun A."/>
            <person name="Danchin E.G.J."/>
            <person name="Duchaussoy F."/>
            <person name="Gibon J."/>
            <person name="Kohler A."/>
            <person name="Lindquist E."/>
            <person name="Pereda V."/>
            <person name="Salamov A."/>
            <person name="Shapiro H.J."/>
            <person name="Wuyts J."/>
            <person name="Blaudez D."/>
            <person name="Buee M."/>
            <person name="Brokstein P."/>
            <person name="Canbaeck B."/>
            <person name="Cohen D."/>
            <person name="Courty P.E."/>
            <person name="Coutinho P.M."/>
            <person name="Delaruelle C."/>
            <person name="Detter J.C."/>
            <person name="Deveau A."/>
            <person name="DiFazio S."/>
            <person name="Duplessis S."/>
            <person name="Fraissinet-Tachet L."/>
            <person name="Lucic E."/>
            <person name="Frey-Klett P."/>
            <person name="Fourrey C."/>
            <person name="Feussner I."/>
            <person name="Gay G."/>
            <person name="Grimwood J."/>
            <person name="Hoegger P.J."/>
            <person name="Jain P."/>
            <person name="Kilaru S."/>
            <person name="Labbe J."/>
            <person name="Lin Y.C."/>
            <person name="Legue V."/>
            <person name="Le Tacon F."/>
            <person name="Marmeisse R."/>
            <person name="Melayah D."/>
            <person name="Montanini B."/>
            <person name="Muratet M."/>
            <person name="Nehls U."/>
            <person name="Niculita-Hirzel H."/>
            <person name="Oudot-Le Secq M.P."/>
            <person name="Peter M."/>
            <person name="Quesneville H."/>
            <person name="Rajashekar B."/>
            <person name="Reich M."/>
            <person name="Rouhier N."/>
            <person name="Schmutz J."/>
            <person name="Yin T."/>
            <person name="Chalot M."/>
            <person name="Henrissat B."/>
            <person name="Kuees U."/>
            <person name="Lucas S."/>
            <person name="Van de Peer Y."/>
            <person name="Podila G.K."/>
            <person name="Polle A."/>
            <person name="Pukkila P.J."/>
            <person name="Richardson P.M."/>
            <person name="Rouze P."/>
            <person name="Sanders I.R."/>
            <person name="Stajich J.E."/>
            <person name="Tunlid A."/>
            <person name="Tuskan G."/>
            <person name="Grigoriev I.V."/>
        </authorList>
    </citation>
    <scope>NUCLEOTIDE SEQUENCE [LARGE SCALE GENOMIC DNA]</scope>
    <source>
        <strain evidence="2">S238N-H82 / ATCC MYA-4686</strain>
    </source>
</reference>
<evidence type="ECO:0000313" key="2">
    <source>
        <dbReference type="Proteomes" id="UP000001194"/>
    </source>
</evidence>
<organism evidence="2">
    <name type="scientific">Laccaria bicolor (strain S238N-H82 / ATCC MYA-4686)</name>
    <name type="common">Bicoloured deceiver</name>
    <name type="synonym">Laccaria laccata var. bicolor</name>
    <dbReference type="NCBI Taxonomy" id="486041"/>
    <lineage>
        <taxon>Eukaryota</taxon>
        <taxon>Fungi</taxon>
        <taxon>Dikarya</taxon>
        <taxon>Basidiomycota</taxon>
        <taxon>Agaricomycotina</taxon>
        <taxon>Agaricomycetes</taxon>
        <taxon>Agaricomycetidae</taxon>
        <taxon>Agaricales</taxon>
        <taxon>Agaricineae</taxon>
        <taxon>Hydnangiaceae</taxon>
        <taxon>Laccaria</taxon>
    </lineage>
</organism>
<protein>
    <submittedName>
        <fullName evidence="1">Predicted protein</fullName>
    </submittedName>
</protein>
<sequence>MDSRTCDELPQLIKRALRSPTHQVDPERIELVQPPLSFLPPRSPLHPWLGPSLALRHLRLCRGMLPRPTAEGFIGGVYTSLCSWSEPAEAHEMLPKHITTSGPNGIITACSNDRIMFRRSRGSGTFIILLCLQARDAGLYLRCK</sequence>